<protein>
    <submittedName>
        <fullName evidence="1">YqeG family HAD IIIA-type phosphatase</fullName>
    </submittedName>
</protein>
<comment type="caution">
    <text evidence="1">The sequence shown here is derived from an EMBL/GenBank/DDBJ whole genome shotgun (WGS) entry which is preliminary data.</text>
</comment>
<dbReference type="PANTHER" id="PTHR19288">
    <property type="entry name" value="4-NITROPHENYLPHOSPHATASE-RELATED"/>
    <property type="match status" value="1"/>
</dbReference>
<sequence length="180" mass="20802">MLKALFPYNYVEDVFVIDYQKLYDKGFRAIIFDIDQTLVQHGEEATPEVEDLFKTLQTIGFKTFILSNNSPERIEAFLTNINDTGFIGLADKPRPDQYLSAIKQLSLPKECIIFIGDQIFTDVLGANRVGIASILVKFLRHPHEINIGKKRKLESLFLKVYVKSKRYYNRLGTITKVREH</sequence>
<dbReference type="GeneID" id="58528182"/>
<evidence type="ECO:0000313" key="1">
    <source>
        <dbReference type="EMBL" id="MST53109.1"/>
    </source>
</evidence>
<dbReference type="Pfam" id="PF00702">
    <property type="entry name" value="Hydrolase"/>
    <property type="match status" value="1"/>
</dbReference>
<dbReference type="NCBIfam" id="TIGR01668">
    <property type="entry name" value="YqeG_hyp_ppase"/>
    <property type="match status" value="1"/>
</dbReference>
<dbReference type="GO" id="GO:0008962">
    <property type="term" value="F:phosphatidylglycerophosphatase activity"/>
    <property type="evidence" value="ECO:0007669"/>
    <property type="project" value="InterPro"/>
</dbReference>
<dbReference type="OrthoDB" id="9802350at2"/>
<gene>
    <name evidence="1" type="ORF">FYJ82_01375</name>
</gene>
<dbReference type="RefSeq" id="WP_020916716.1">
    <property type="nucleotide sequence ID" value="NZ_JADYVC010000057.1"/>
</dbReference>
<dbReference type="NCBIfam" id="TIGR01662">
    <property type="entry name" value="HAD-SF-IIIA"/>
    <property type="match status" value="1"/>
</dbReference>
<reference evidence="1 2" key="1">
    <citation type="submission" date="2019-08" db="EMBL/GenBank/DDBJ databases">
        <title>In-depth cultivation of the pig gut microbiome towards novel bacterial diversity and tailored functional studies.</title>
        <authorList>
            <person name="Wylensek D."/>
            <person name="Hitch T.C.A."/>
            <person name="Clavel T."/>
        </authorList>
    </citation>
    <scope>NUCLEOTIDE SEQUENCE [LARGE SCALE GENOMIC DNA]</scope>
    <source>
        <strain evidence="1 2">BL-178-WT-3A</strain>
    </source>
</reference>
<dbReference type="AlphaFoldDB" id="A0A6N7X3A0"/>
<name>A0A6N7X3A0_STRAY</name>
<dbReference type="Proteomes" id="UP000471052">
    <property type="component" value="Unassembled WGS sequence"/>
</dbReference>
<dbReference type="InterPro" id="IPR006549">
    <property type="entry name" value="HAD-SF_hydro_IIIA"/>
</dbReference>
<dbReference type="PANTHER" id="PTHR19288:SF25">
    <property type="entry name" value="PHOSPHATIDYLGLYCEROPHOSPHATASE GEP4, MITOCHONDRIAL"/>
    <property type="match status" value="1"/>
</dbReference>
<accession>A0A6N7X3A0</accession>
<dbReference type="SUPFAM" id="SSF56784">
    <property type="entry name" value="HAD-like"/>
    <property type="match status" value="1"/>
</dbReference>
<dbReference type="NCBIfam" id="TIGR01549">
    <property type="entry name" value="HAD-SF-IA-v1"/>
    <property type="match status" value="1"/>
</dbReference>
<dbReference type="EMBL" id="VUNP01000004">
    <property type="protein sequence ID" value="MST53109.1"/>
    <property type="molecule type" value="Genomic_DNA"/>
</dbReference>
<dbReference type="InterPro" id="IPR010021">
    <property type="entry name" value="PGPP1/Gep4"/>
</dbReference>
<dbReference type="InterPro" id="IPR006439">
    <property type="entry name" value="HAD-SF_hydro_IA"/>
</dbReference>
<dbReference type="InterPro" id="IPR023214">
    <property type="entry name" value="HAD_sf"/>
</dbReference>
<dbReference type="GO" id="GO:0005737">
    <property type="term" value="C:cytoplasm"/>
    <property type="evidence" value="ECO:0007669"/>
    <property type="project" value="TreeGrafter"/>
</dbReference>
<organism evidence="1 2">
    <name type="scientific">Streptococcus alactolyticus</name>
    <dbReference type="NCBI Taxonomy" id="29389"/>
    <lineage>
        <taxon>Bacteria</taxon>
        <taxon>Bacillati</taxon>
        <taxon>Bacillota</taxon>
        <taxon>Bacilli</taxon>
        <taxon>Lactobacillales</taxon>
        <taxon>Streptococcaceae</taxon>
        <taxon>Streptococcus</taxon>
    </lineage>
</organism>
<evidence type="ECO:0000313" key="2">
    <source>
        <dbReference type="Proteomes" id="UP000471052"/>
    </source>
</evidence>
<dbReference type="Gene3D" id="3.40.50.1000">
    <property type="entry name" value="HAD superfamily/HAD-like"/>
    <property type="match status" value="1"/>
</dbReference>
<proteinExistence type="predicted"/>
<dbReference type="InterPro" id="IPR036412">
    <property type="entry name" value="HAD-like_sf"/>
</dbReference>